<evidence type="ECO:0000313" key="2">
    <source>
        <dbReference type="EMBL" id="TYH64411.1"/>
    </source>
</evidence>
<gene>
    <name evidence="2" type="ORF">ES332_D07G265700v1</name>
</gene>
<dbReference type="InterPro" id="IPR002083">
    <property type="entry name" value="MATH/TRAF_dom"/>
</dbReference>
<dbReference type="Pfam" id="PF22486">
    <property type="entry name" value="MATH_2"/>
    <property type="match status" value="2"/>
</dbReference>
<dbReference type="AlphaFoldDB" id="A0A5D2KB90"/>
<dbReference type="PANTHER" id="PTHR46162:SF64">
    <property type="entry name" value="TRAF-LIKE FAMILY PROTEIN"/>
    <property type="match status" value="1"/>
</dbReference>
<keyword evidence="3" id="KW-1185">Reference proteome</keyword>
<feature type="domain" description="MATH" evidence="1">
    <location>
        <begin position="19"/>
        <end position="157"/>
    </location>
</feature>
<dbReference type="Gene3D" id="2.60.210.10">
    <property type="entry name" value="Apoptosis, Tumor Necrosis Factor Receptor Associated Protein 2, Chain A"/>
    <property type="match status" value="2"/>
</dbReference>
<organism evidence="2 3">
    <name type="scientific">Gossypium tomentosum</name>
    <name type="common">Hawaiian cotton</name>
    <name type="synonym">Gossypium sandvicense</name>
    <dbReference type="NCBI Taxonomy" id="34277"/>
    <lineage>
        <taxon>Eukaryota</taxon>
        <taxon>Viridiplantae</taxon>
        <taxon>Streptophyta</taxon>
        <taxon>Embryophyta</taxon>
        <taxon>Tracheophyta</taxon>
        <taxon>Spermatophyta</taxon>
        <taxon>Magnoliopsida</taxon>
        <taxon>eudicotyledons</taxon>
        <taxon>Gunneridae</taxon>
        <taxon>Pentapetalae</taxon>
        <taxon>rosids</taxon>
        <taxon>malvids</taxon>
        <taxon>Malvales</taxon>
        <taxon>Malvaceae</taxon>
        <taxon>Malvoideae</taxon>
        <taxon>Gossypium</taxon>
    </lineage>
</organism>
<dbReference type="PROSITE" id="PS50144">
    <property type="entry name" value="MATH"/>
    <property type="match status" value="2"/>
</dbReference>
<protein>
    <recommendedName>
        <fullName evidence="1">MATH domain-containing protein</fullName>
    </recommendedName>
</protein>
<dbReference type="EMBL" id="CM017629">
    <property type="protein sequence ID" value="TYH64411.1"/>
    <property type="molecule type" value="Genomic_DNA"/>
</dbReference>
<proteinExistence type="predicted"/>
<accession>A0A5D2KB90</accession>
<dbReference type="Proteomes" id="UP000322667">
    <property type="component" value="Chromosome D07"/>
</dbReference>
<feature type="domain" description="MATH" evidence="1">
    <location>
        <begin position="177"/>
        <end position="305"/>
    </location>
</feature>
<dbReference type="PANTHER" id="PTHR46162">
    <property type="entry name" value="TRAF-LIKE FAMILY PROTEIN"/>
    <property type="match status" value="1"/>
</dbReference>
<dbReference type="InterPro" id="IPR008974">
    <property type="entry name" value="TRAF-like"/>
</dbReference>
<reference evidence="2 3" key="1">
    <citation type="submission" date="2019-07" db="EMBL/GenBank/DDBJ databases">
        <title>WGS assembly of Gossypium tomentosum.</title>
        <authorList>
            <person name="Chen Z.J."/>
            <person name="Sreedasyam A."/>
            <person name="Ando A."/>
            <person name="Song Q."/>
            <person name="De L."/>
            <person name="Hulse-Kemp A."/>
            <person name="Ding M."/>
            <person name="Ye W."/>
            <person name="Kirkbride R."/>
            <person name="Jenkins J."/>
            <person name="Plott C."/>
            <person name="Lovell J."/>
            <person name="Lin Y.-M."/>
            <person name="Vaughn R."/>
            <person name="Liu B."/>
            <person name="Li W."/>
            <person name="Simpson S."/>
            <person name="Scheffler B."/>
            <person name="Saski C."/>
            <person name="Grover C."/>
            <person name="Hu G."/>
            <person name="Conover J."/>
            <person name="Carlson J."/>
            <person name="Shu S."/>
            <person name="Boston L."/>
            <person name="Williams M."/>
            <person name="Peterson D."/>
            <person name="Mcgee K."/>
            <person name="Jones D."/>
            <person name="Wendel J."/>
            <person name="Stelly D."/>
            <person name="Grimwood J."/>
            <person name="Schmutz J."/>
        </authorList>
    </citation>
    <scope>NUCLEOTIDE SEQUENCE [LARGE SCALE GENOMIC DNA]</scope>
    <source>
        <strain evidence="2">7179.01</strain>
    </source>
</reference>
<evidence type="ECO:0000313" key="3">
    <source>
        <dbReference type="Proteomes" id="UP000322667"/>
    </source>
</evidence>
<dbReference type="SMART" id="SM00061">
    <property type="entry name" value="MATH"/>
    <property type="match status" value="2"/>
</dbReference>
<dbReference type="SUPFAM" id="SSF49599">
    <property type="entry name" value="TRAF domain-like"/>
    <property type="match status" value="2"/>
</dbReference>
<dbReference type="CDD" id="cd00121">
    <property type="entry name" value="MATH"/>
    <property type="match status" value="2"/>
</dbReference>
<name>A0A5D2KB90_GOSTO</name>
<sequence>MYNLKLKYPKCDKIFFMEEFLRKPEIRRITRDVPPAHYIFSIESFSLLVDTGVEKRLSLYPSGNKKSNGEGFISLYLQIEDTQYFPRTWEVNVNFRFFILDQIRDKYLTIEESDGVIKRYYQMKTEWGIAQLLSLDHFNETSNGYLVDDCCSFGVEVFVIKQTGKLERLSMMKQPPNNTITFQLQKYSVPFYERYTSDVQTIGDSKWELIVYPRGIGTAKNIALSVFLGLVEAQKLPPKGKVYAKYKFRVRDSFNSINTREFTDSAWFTASAIGFGSRHFILLRDLQDRSKGYIVNDTLIVEADIIIVSNIKLFL</sequence>
<evidence type="ECO:0000259" key="1">
    <source>
        <dbReference type="PROSITE" id="PS50144"/>
    </source>
</evidence>